<sequence>KVIDQHLYAKSAFKMLAIIAIAFLLTTAQCLPSDPIVKDELPLVKAEEPKPDEPKLLEKVPEEPQPAGVVPIPEAGAPLPEDIGLSPDANPVAQPDNSDLNTDSTFWGWGYRRPYYGGWRSYYSSPWSRWGGYGGYGYGRGYGGWGRGWGWHGGYW</sequence>
<feature type="chain" id="PRO_5007527771" evidence="2">
    <location>
        <begin position="31"/>
        <end position="156"/>
    </location>
</feature>
<dbReference type="EMBL" id="GDHC01001660">
    <property type="protein sequence ID" value="JAQ16969.1"/>
    <property type="molecule type" value="Transcribed_RNA"/>
</dbReference>
<evidence type="ECO:0000256" key="2">
    <source>
        <dbReference type="SAM" id="SignalP"/>
    </source>
</evidence>
<feature type="compositionally biased region" description="Basic and acidic residues" evidence="1">
    <location>
        <begin position="45"/>
        <end position="62"/>
    </location>
</feature>
<dbReference type="AlphaFoldDB" id="A0A146MC02"/>
<feature type="region of interest" description="Disordered" evidence="1">
    <location>
        <begin position="45"/>
        <end position="98"/>
    </location>
</feature>
<evidence type="ECO:0000313" key="3">
    <source>
        <dbReference type="EMBL" id="JAQ16969.1"/>
    </source>
</evidence>
<organism evidence="3">
    <name type="scientific">Lygus hesperus</name>
    <name type="common">Western plant bug</name>
    <dbReference type="NCBI Taxonomy" id="30085"/>
    <lineage>
        <taxon>Eukaryota</taxon>
        <taxon>Metazoa</taxon>
        <taxon>Ecdysozoa</taxon>
        <taxon>Arthropoda</taxon>
        <taxon>Hexapoda</taxon>
        <taxon>Insecta</taxon>
        <taxon>Pterygota</taxon>
        <taxon>Neoptera</taxon>
        <taxon>Paraneoptera</taxon>
        <taxon>Hemiptera</taxon>
        <taxon>Heteroptera</taxon>
        <taxon>Panheteroptera</taxon>
        <taxon>Cimicomorpha</taxon>
        <taxon>Miridae</taxon>
        <taxon>Mirini</taxon>
        <taxon>Lygus</taxon>
    </lineage>
</organism>
<accession>A0A146MC02</accession>
<feature type="signal peptide" evidence="2">
    <location>
        <begin position="1"/>
        <end position="30"/>
    </location>
</feature>
<feature type="non-terminal residue" evidence="3">
    <location>
        <position position="1"/>
    </location>
</feature>
<protein>
    <submittedName>
        <fullName evidence="3">Uncharacterized protein</fullName>
    </submittedName>
</protein>
<name>A0A146MC02_LYGHE</name>
<proteinExistence type="predicted"/>
<evidence type="ECO:0000256" key="1">
    <source>
        <dbReference type="SAM" id="MobiDB-lite"/>
    </source>
</evidence>
<keyword evidence="2" id="KW-0732">Signal</keyword>
<reference evidence="3" key="1">
    <citation type="journal article" date="2016" name="Gigascience">
        <title>De novo construction of an expanded transcriptome assembly for the western tarnished plant bug, Lygus hesperus.</title>
        <authorList>
            <person name="Tassone E.E."/>
            <person name="Geib S.M."/>
            <person name="Hall B."/>
            <person name="Fabrick J.A."/>
            <person name="Brent C.S."/>
            <person name="Hull J.J."/>
        </authorList>
    </citation>
    <scope>NUCLEOTIDE SEQUENCE</scope>
</reference>
<gene>
    <name evidence="3" type="ORF">g.27397</name>
</gene>